<evidence type="ECO:0000313" key="4">
    <source>
        <dbReference type="Proteomes" id="UP001589890"/>
    </source>
</evidence>
<dbReference type="Proteomes" id="UP001589890">
    <property type="component" value="Unassembled WGS sequence"/>
</dbReference>
<dbReference type="EMBL" id="JBHLTC010000035">
    <property type="protein sequence ID" value="MFC0627648.1"/>
    <property type="molecule type" value="Genomic_DNA"/>
</dbReference>
<organism evidence="3 4">
    <name type="scientific">Kribbella deserti</name>
    <dbReference type="NCBI Taxonomy" id="1926257"/>
    <lineage>
        <taxon>Bacteria</taxon>
        <taxon>Bacillati</taxon>
        <taxon>Actinomycetota</taxon>
        <taxon>Actinomycetes</taxon>
        <taxon>Propionibacteriales</taxon>
        <taxon>Kribbellaceae</taxon>
        <taxon>Kribbella</taxon>
    </lineage>
</organism>
<evidence type="ECO:0000259" key="2">
    <source>
        <dbReference type="Pfam" id="PF03795"/>
    </source>
</evidence>
<feature type="domain" description="YCII-related" evidence="2">
    <location>
        <begin position="1"/>
        <end position="86"/>
    </location>
</feature>
<dbReference type="PANTHER" id="PTHR37828:SF1">
    <property type="entry name" value="YCII-RELATED DOMAIN-CONTAINING PROTEIN"/>
    <property type="match status" value="1"/>
</dbReference>
<dbReference type="SUPFAM" id="SSF54909">
    <property type="entry name" value="Dimeric alpha+beta barrel"/>
    <property type="match status" value="1"/>
</dbReference>
<dbReference type="PANTHER" id="PTHR37828">
    <property type="entry name" value="GSR2449 PROTEIN"/>
    <property type="match status" value="1"/>
</dbReference>
<proteinExistence type="inferred from homology"/>
<name>A0ABV6QTZ7_9ACTN</name>
<dbReference type="InterPro" id="IPR011008">
    <property type="entry name" value="Dimeric_a/b-barrel"/>
</dbReference>
<gene>
    <name evidence="3" type="ORF">ACFFGN_26480</name>
</gene>
<keyword evidence="4" id="KW-1185">Reference proteome</keyword>
<evidence type="ECO:0000313" key="3">
    <source>
        <dbReference type="EMBL" id="MFC0627648.1"/>
    </source>
</evidence>
<protein>
    <submittedName>
        <fullName evidence="3">YciI family protein</fullName>
    </submittedName>
</protein>
<comment type="similarity">
    <text evidence="1">Belongs to the YciI family.</text>
</comment>
<dbReference type="RefSeq" id="WP_380052648.1">
    <property type="nucleotide sequence ID" value="NZ_JBHLTC010000035.1"/>
</dbReference>
<accession>A0ABV6QTZ7</accession>
<evidence type="ECO:0000256" key="1">
    <source>
        <dbReference type="ARBA" id="ARBA00007689"/>
    </source>
</evidence>
<reference evidence="3 4" key="1">
    <citation type="submission" date="2024-09" db="EMBL/GenBank/DDBJ databases">
        <authorList>
            <person name="Sun Q."/>
            <person name="Mori K."/>
        </authorList>
    </citation>
    <scope>NUCLEOTIDE SEQUENCE [LARGE SCALE GENOMIC DNA]</scope>
    <source>
        <strain evidence="3 4">CGMCC 1.15906</strain>
    </source>
</reference>
<dbReference type="InterPro" id="IPR005545">
    <property type="entry name" value="YCII"/>
</dbReference>
<dbReference type="Pfam" id="PF03795">
    <property type="entry name" value="YCII"/>
    <property type="match status" value="1"/>
</dbReference>
<dbReference type="Gene3D" id="3.30.70.1060">
    <property type="entry name" value="Dimeric alpha+beta barrel"/>
    <property type="match status" value="1"/>
</dbReference>
<comment type="caution">
    <text evidence="3">The sequence shown here is derived from an EMBL/GenBank/DDBJ whole genome shotgun (WGS) entry which is preliminary data.</text>
</comment>
<sequence length="104" mass="11545">MFVLELTYPATRDEGFIERRDAMIGEHIAWLKTHFEAGTFIASGRKEPRDGGIILAVGNDRVAMNELAGTDPFAIAGICTYRVTQFYPNTVAPALNQYRQDPPA</sequence>